<dbReference type="PRINTS" id="PR00420">
    <property type="entry name" value="RNGMNOXGNASE"/>
</dbReference>
<comment type="cofactor">
    <cofactor evidence="1">
        <name>FAD</name>
        <dbReference type="ChEBI" id="CHEBI:57692"/>
    </cofactor>
</comment>
<dbReference type="EMBL" id="CP139487">
    <property type="protein sequence ID" value="WPU66873.1"/>
    <property type="molecule type" value="Genomic_DNA"/>
</dbReference>
<protein>
    <submittedName>
        <fullName evidence="5">FAD-dependent monooxygenase</fullName>
    </submittedName>
</protein>
<organism evidence="5 6">
    <name type="scientific">Peredibacter starrii</name>
    <dbReference type="NCBI Taxonomy" id="28202"/>
    <lineage>
        <taxon>Bacteria</taxon>
        <taxon>Pseudomonadati</taxon>
        <taxon>Bdellovibrionota</taxon>
        <taxon>Bacteriovoracia</taxon>
        <taxon>Bacteriovoracales</taxon>
        <taxon>Bacteriovoracaceae</taxon>
        <taxon>Peredibacter</taxon>
    </lineage>
</organism>
<dbReference type="GO" id="GO:0071949">
    <property type="term" value="F:FAD binding"/>
    <property type="evidence" value="ECO:0007669"/>
    <property type="project" value="InterPro"/>
</dbReference>
<evidence type="ECO:0000313" key="5">
    <source>
        <dbReference type="EMBL" id="WPU66873.1"/>
    </source>
</evidence>
<dbReference type="GO" id="GO:0016709">
    <property type="term" value="F:oxidoreductase activity, acting on paired donors, with incorporation or reduction of molecular oxygen, NAD(P)H as one donor, and incorporation of one atom of oxygen"/>
    <property type="evidence" value="ECO:0007669"/>
    <property type="project" value="UniProtKB-ARBA"/>
</dbReference>
<dbReference type="PANTHER" id="PTHR43004">
    <property type="entry name" value="TRK SYSTEM POTASSIUM UPTAKE PROTEIN"/>
    <property type="match status" value="1"/>
</dbReference>
<dbReference type="Gene3D" id="3.40.30.120">
    <property type="match status" value="1"/>
</dbReference>
<feature type="domain" description="FAD-binding" evidence="4">
    <location>
        <begin position="3"/>
        <end position="348"/>
    </location>
</feature>
<gene>
    <name evidence="5" type="ORF">SOO65_08935</name>
</gene>
<name>A0AAX4HUV7_9BACT</name>
<keyword evidence="5" id="KW-0560">Oxidoreductase</keyword>
<dbReference type="KEGG" id="psti:SOO65_08935"/>
<dbReference type="InterPro" id="IPR036188">
    <property type="entry name" value="FAD/NAD-bd_sf"/>
</dbReference>
<dbReference type="Proteomes" id="UP001324634">
    <property type="component" value="Chromosome"/>
</dbReference>
<keyword evidence="2" id="KW-0285">Flavoprotein</keyword>
<evidence type="ECO:0000256" key="1">
    <source>
        <dbReference type="ARBA" id="ARBA00001974"/>
    </source>
</evidence>
<dbReference type="InterPro" id="IPR002938">
    <property type="entry name" value="FAD-bd"/>
</dbReference>
<accession>A0AAX4HUV7</accession>
<keyword evidence="6" id="KW-1185">Reference proteome</keyword>
<evidence type="ECO:0000313" key="6">
    <source>
        <dbReference type="Proteomes" id="UP001324634"/>
    </source>
</evidence>
<evidence type="ECO:0000256" key="2">
    <source>
        <dbReference type="ARBA" id="ARBA00022630"/>
    </source>
</evidence>
<dbReference type="Gene3D" id="3.30.70.2450">
    <property type="match status" value="1"/>
</dbReference>
<dbReference type="PANTHER" id="PTHR43004:SF19">
    <property type="entry name" value="BINDING MONOOXYGENASE, PUTATIVE (JCVI)-RELATED"/>
    <property type="match status" value="1"/>
</dbReference>
<dbReference type="AlphaFoldDB" id="A0AAX4HUV7"/>
<keyword evidence="3" id="KW-0274">FAD</keyword>
<dbReference type="SUPFAM" id="SSF51905">
    <property type="entry name" value="FAD/NAD(P)-binding domain"/>
    <property type="match status" value="1"/>
</dbReference>
<evidence type="ECO:0000259" key="4">
    <source>
        <dbReference type="Pfam" id="PF01494"/>
    </source>
</evidence>
<dbReference type="InterPro" id="IPR050641">
    <property type="entry name" value="RIFMO-like"/>
</dbReference>
<reference evidence="5 6" key="1">
    <citation type="submission" date="2023-11" db="EMBL/GenBank/DDBJ databases">
        <title>Peredibacter starrii A3.12.</title>
        <authorList>
            <person name="Mitchell R.J."/>
        </authorList>
    </citation>
    <scope>NUCLEOTIDE SEQUENCE [LARGE SCALE GENOMIC DNA]</scope>
    <source>
        <strain evidence="5 6">A3.12</strain>
    </source>
</reference>
<dbReference type="Gene3D" id="3.50.50.60">
    <property type="entry name" value="FAD/NAD(P)-binding domain"/>
    <property type="match status" value="1"/>
</dbReference>
<proteinExistence type="predicted"/>
<dbReference type="RefSeq" id="WP_321399511.1">
    <property type="nucleotide sequence ID" value="NZ_CP139487.1"/>
</dbReference>
<dbReference type="Pfam" id="PF01494">
    <property type="entry name" value="FAD_binding_3"/>
    <property type="match status" value="1"/>
</dbReference>
<evidence type="ECO:0000256" key="3">
    <source>
        <dbReference type="ARBA" id="ARBA00022827"/>
    </source>
</evidence>
<keyword evidence="5" id="KW-0503">Monooxygenase</keyword>
<sequence length="501" mass="57337">MHTQVLIVGGGPTGLMMGSLLRRWNVNCRLIDEGEEITRESRAIGIQARSLELFQNLGIVDQFLERGQIGSGAKVFLNGKERVTVNFGDIGREDTPYPFVFFLSQTETEKILVDDLKKHHLNVERQTTLEDFYQDDKKVTATIRKRNGKEEIVTADYIIGCDGSHSKIRKILDLPFEGASYESEFIMADTQVDWDLDNNRLMVFLDPGNIGVHFPLKDRSRVLTVRENHDMPETTETTSYPATLSEIEEHFKEATHRDVKLHDAEWVTRFHVHHRCVRQLKVRRAFLVGDAAHIHSPVGAQGMNTGLQDAANLAWKLALVIKKKAKEDILETYHSERWPVAQKLLKFTDRIFSIVTTKNKAAIGLRTMFFPLFARFMMMGKRGRDFMFGFISQLNIHYSPSLVVSAGAGQRMPNFETIGGKEIFDLLKGYKFHLFVFGERPYNERLINVEIHHLPSSRFKTNGLVLVRPDGHIAFQTNDVSEKSIIDMEKYLEVSGIEHEF</sequence>